<protein>
    <submittedName>
        <fullName evidence="1">Uncharacterized protein</fullName>
    </submittedName>
</protein>
<dbReference type="OrthoDB" id="4533699at2"/>
<dbReference type="InterPro" id="IPR010982">
    <property type="entry name" value="Lambda_DNA-bd_dom_sf"/>
</dbReference>
<dbReference type="EMBL" id="UGRY01000008">
    <property type="protein sequence ID" value="SUD49571.1"/>
    <property type="molecule type" value="Genomic_DNA"/>
</dbReference>
<sequence>MDEATAARLARLVLKRRQDLGVSRRQVSLTGGPTEPTMLKIERGQARRMEPDTMRKLDFALRWEPGTAAAIVAGDDPAPLQRGRGRHVAVGPPLIEVSAETIGQLVRAAQELTELAPGESRRMQDATERLNTAIQPLYAQYVTKLLEANRRQGGALAPLVALLGPFLDRPVGPADHDWEDAAYRRWLAGMQVEGIDDAMRRRFEARLEEDT</sequence>
<dbReference type="Proteomes" id="UP000255467">
    <property type="component" value="Unassembled WGS sequence"/>
</dbReference>
<evidence type="ECO:0000313" key="2">
    <source>
        <dbReference type="Proteomes" id="UP000255467"/>
    </source>
</evidence>
<dbReference type="AlphaFoldDB" id="A0A379JMW5"/>
<dbReference type="SUPFAM" id="SSF47413">
    <property type="entry name" value="lambda repressor-like DNA-binding domains"/>
    <property type="match status" value="1"/>
</dbReference>
<reference evidence="1 2" key="1">
    <citation type="submission" date="2018-06" db="EMBL/GenBank/DDBJ databases">
        <authorList>
            <consortium name="Pathogen Informatics"/>
            <person name="Doyle S."/>
        </authorList>
    </citation>
    <scope>NUCLEOTIDE SEQUENCE [LARGE SCALE GENOMIC DNA]</scope>
    <source>
        <strain evidence="1 2">NCTC1934</strain>
    </source>
</reference>
<accession>A0A379JMW5</accession>
<keyword evidence="2" id="KW-1185">Reference proteome</keyword>
<name>A0A379JMW5_9NOCA</name>
<gene>
    <name evidence="1" type="ORF">NCTC1934_06925</name>
</gene>
<organism evidence="1 2">
    <name type="scientific">Nocardia otitidiscaviarum</name>
    <dbReference type="NCBI Taxonomy" id="1823"/>
    <lineage>
        <taxon>Bacteria</taxon>
        <taxon>Bacillati</taxon>
        <taxon>Actinomycetota</taxon>
        <taxon>Actinomycetes</taxon>
        <taxon>Mycobacteriales</taxon>
        <taxon>Nocardiaceae</taxon>
        <taxon>Nocardia</taxon>
    </lineage>
</organism>
<dbReference type="RefSeq" id="WP_051038205.1">
    <property type="nucleotide sequence ID" value="NZ_UGRY01000008.1"/>
</dbReference>
<dbReference type="GO" id="GO:0003677">
    <property type="term" value="F:DNA binding"/>
    <property type="evidence" value="ECO:0007669"/>
    <property type="project" value="InterPro"/>
</dbReference>
<evidence type="ECO:0000313" key="1">
    <source>
        <dbReference type="EMBL" id="SUD49571.1"/>
    </source>
</evidence>
<proteinExistence type="predicted"/>